<evidence type="ECO:0000259" key="2">
    <source>
        <dbReference type="Pfam" id="PF18914"/>
    </source>
</evidence>
<organism evidence="3 4">
    <name type="scientific">Lichenibacterium minor</name>
    <dbReference type="NCBI Taxonomy" id="2316528"/>
    <lineage>
        <taxon>Bacteria</taxon>
        <taxon>Pseudomonadati</taxon>
        <taxon>Pseudomonadota</taxon>
        <taxon>Alphaproteobacteria</taxon>
        <taxon>Hyphomicrobiales</taxon>
        <taxon>Lichenihabitantaceae</taxon>
        <taxon>Lichenibacterium</taxon>
    </lineage>
</organism>
<evidence type="ECO:0000313" key="4">
    <source>
        <dbReference type="Proteomes" id="UP000290759"/>
    </source>
</evidence>
<evidence type="ECO:0000256" key="1">
    <source>
        <dbReference type="SAM" id="SignalP"/>
    </source>
</evidence>
<keyword evidence="4" id="KW-1185">Reference proteome</keyword>
<dbReference type="OrthoDB" id="9799947at2"/>
<dbReference type="AlphaFoldDB" id="A0A4Q2U9W8"/>
<evidence type="ECO:0000313" key="3">
    <source>
        <dbReference type="EMBL" id="RYC31826.1"/>
    </source>
</evidence>
<dbReference type="InterPro" id="IPR043724">
    <property type="entry name" value="DUF5666"/>
</dbReference>
<protein>
    <recommendedName>
        <fullName evidence="2">DUF5666 domain-containing protein</fullName>
    </recommendedName>
</protein>
<dbReference type="RefSeq" id="WP_129226762.1">
    <property type="nucleotide sequence ID" value="NZ_QYBB01000011.1"/>
</dbReference>
<accession>A0A4Q2U9W8</accession>
<comment type="caution">
    <text evidence="3">The sequence shown here is derived from an EMBL/GenBank/DDBJ whole genome shotgun (WGS) entry which is preliminary data.</text>
</comment>
<feature type="chain" id="PRO_5020794186" description="DUF5666 domain-containing protein" evidence="1">
    <location>
        <begin position="22"/>
        <end position="198"/>
    </location>
</feature>
<reference evidence="3 4" key="2">
    <citation type="submission" date="2019-02" db="EMBL/GenBank/DDBJ databases">
        <title>'Lichenibacterium ramalinii' gen. nov. sp. nov., 'Lichenibacterium minor' gen. nov. sp. nov.</title>
        <authorList>
            <person name="Pankratov T."/>
        </authorList>
    </citation>
    <scope>NUCLEOTIDE SEQUENCE [LARGE SCALE GENOMIC DNA]</scope>
    <source>
        <strain evidence="3 4">RmlP026</strain>
    </source>
</reference>
<reference evidence="3 4" key="1">
    <citation type="submission" date="2018-12" db="EMBL/GenBank/DDBJ databases">
        <authorList>
            <person name="Grouzdev D.S."/>
            <person name="Krutkina M.S."/>
        </authorList>
    </citation>
    <scope>NUCLEOTIDE SEQUENCE [LARGE SCALE GENOMIC DNA]</scope>
    <source>
        <strain evidence="3 4">RmlP026</strain>
    </source>
</reference>
<gene>
    <name evidence="3" type="ORF">D3273_11910</name>
</gene>
<dbReference type="Pfam" id="PF18914">
    <property type="entry name" value="DUF5666"/>
    <property type="match status" value="1"/>
</dbReference>
<feature type="signal peptide" evidence="1">
    <location>
        <begin position="1"/>
        <end position="21"/>
    </location>
</feature>
<proteinExistence type="predicted"/>
<sequence length="198" mass="19817">MKRRWSLLAAALVLLPGAASAQAGRRIRGTVTSLDGYRLHVDDAGRTVTVRLAPDYGVGALVAAKPEEVAPGRYVGALASRHANGVLTAREVHIFPGNLRGAGAGQHPSDADPGGVAVAGTVDQGALDALGGTVTLAYPGGEVVLDVPPDVPVVRFVAGARSMLAPGAHVVISAASAADGTLSADEVIVGVDGLVPPM</sequence>
<dbReference type="EMBL" id="QYBB01000011">
    <property type="protein sequence ID" value="RYC31826.1"/>
    <property type="molecule type" value="Genomic_DNA"/>
</dbReference>
<feature type="domain" description="DUF5666" evidence="2">
    <location>
        <begin position="28"/>
        <end position="92"/>
    </location>
</feature>
<name>A0A4Q2U9W8_9HYPH</name>
<dbReference type="Proteomes" id="UP000290759">
    <property type="component" value="Unassembled WGS sequence"/>
</dbReference>
<keyword evidence="1" id="KW-0732">Signal</keyword>